<organism evidence="2 3">
    <name type="scientific">Clostridium estertheticum</name>
    <dbReference type="NCBI Taxonomy" id="238834"/>
    <lineage>
        <taxon>Bacteria</taxon>
        <taxon>Bacillati</taxon>
        <taxon>Bacillota</taxon>
        <taxon>Clostridia</taxon>
        <taxon>Eubacteriales</taxon>
        <taxon>Clostridiaceae</taxon>
        <taxon>Clostridium</taxon>
    </lineage>
</organism>
<proteinExistence type="predicted"/>
<evidence type="ECO:0000256" key="1">
    <source>
        <dbReference type="SAM" id="Phobius"/>
    </source>
</evidence>
<keyword evidence="1" id="KW-0472">Membrane</keyword>
<protein>
    <submittedName>
        <fullName evidence="2">Uncharacterized protein</fullName>
    </submittedName>
</protein>
<name>A0AA47ELP6_9CLOT</name>
<reference evidence="2" key="1">
    <citation type="submission" date="2021-11" db="EMBL/GenBank/DDBJ databases">
        <title>Clostridia strains as spoilage organisms.</title>
        <authorList>
            <person name="Wambui J."/>
            <person name="Stevens M.J.A."/>
            <person name="Stephan R."/>
        </authorList>
    </citation>
    <scope>NUCLEOTIDE SEQUENCE</scope>
    <source>
        <strain evidence="2">CF009</strain>
    </source>
</reference>
<dbReference type="AlphaFoldDB" id="A0AA47ELP6"/>
<accession>A0AA47ELP6</accession>
<dbReference type="Proteomes" id="UP001164733">
    <property type="component" value="Chromosome"/>
</dbReference>
<evidence type="ECO:0000313" key="2">
    <source>
        <dbReference type="EMBL" id="WAG61341.1"/>
    </source>
</evidence>
<evidence type="ECO:0000313" key="3">
    <source>
        <dbReference type="Proteomes" id="UP001164733"/>
    </source>
</evidence>
<gene>
    <name evidence="2" type="ORF">LL038_03550</name>
</gene>
<dbReference type="RefSeq" id="WP_216120008.1">
    <property type="nucleotide sequence ID" value="NZ_CP086239.1"/>
</dbReference>
<dbReference type="EMBL" id="CP086239">
    <property type="protein sequence ID" value="WAG61341.1"/>
    <property type="molecule type" value="Genomic_DNA"/>
</dbReference>
<sequence>MISTIISFLYPILSVGISVGIVPFVIKLLIARLGSVNLAKNEKLASKIWDALEEDGRMGIVTDKLTSFITTMQKRTKLSDEDILLLNKSLAGIANAGKEAVVKEASEVVPTIIEPKFVDAEGTEYVKKVVPVTAV</sequence>
<feature type="transmembrane region" description="Helical" evidence="1">
    <location>
        <begin position="6"/>
        <end position="30"/>
    </location>
</feature>
<keyword evidence="1" id="KW-0812">Transmembrane</keyword>
<keyword evidence="1" id="KW-1133">Transmembrane helix</keyword>